<dbReference type="Proteomes" id="UP001597413">
    <property type="component" value="Unassembled WGS sequence"/>
</dbReference>
<accession>A0ABW5A9L6</accession>
<evidence type="ECO:0000259" key="1">
    <source>
        <dbReference type="Pfam" id="PF08447"/>
    </source>
</evidence>
<dbReference type="Pfam" id="PF08447">
    <property type="entry name" value="PAS_3"/>
    <property type="match status" value="1"/>
</dbReference>
<evidence type="ECO:0000313" key="3">
    <source>
        <dbReference type="Proteomes" id="UP001597413"/>
    </source>
</evidence>
<proteinExistence type="predicted"/>
<comment type="caution">
    <text evidence="2">The sequence shown here is derived from an EMBL/GenBank/DDBJ whole genome shotgun (WGS) entry which is preliminary data.</text>
</comment>
<sequence length="410" mass="44942">MTGLQGSTTTTEHEADFNLQDLFFSRTDGRGVIQSGNDVFCRVSGYDWNELVGAPHRIVRHADTPRGVFWLMWQTLGRGEPIGAYVKNRTRSGAFYWVFAVILPVEGGFLSIRVKPTTPLFAQVREVYSKVCAREKAGELDPKGGAEALEAALANLGFANYSRFMAHALGQELSSRDTRLGRPADADTGRLLEISTALDRVAVEQRRLLGSFEALQSVPNNMRLVASRLEPSGGPVSAISENYRASANGISDKLRRFVTGRDNLCDLVARESSRALFLMGANRAVAEMRDQFEHSAPVPGLDYESEGIRLRQLAEAGEEHLRSAMMRALEHATVLGRSSNEIRRQMLGLETIRVLGRVESGRLRDAGGLGATIDQLDMFHGEIRARLEAILKLSDEIGSAMAGNLARPAA</sequence>
<dbReference type="InterPro" id="IPR035965">
    <property type="entry name" value="PAS-like_dom_sf"/>
</dbReference>
<protein>
    <submittedName>
        <fullName evidence="2">PAS domain-containing protein</fullName>
    </submittedName>
</protein>
<dbReference type="Gene3D" id="3.30.450.20">
    <property type="entry name" value="PAS domain"/>
    <property type="match status" value="1"/>
</dbReference>
<name>A0ABW5A9L6_9RHOB</name>
<dbReference type="SUPFAM" id="SSF55785">
    <property type="entry name" value="PYP-like sensor domain (PAS domain)"/>
    <property type="match status" value="1"/>
</dbReference>
<organism evidence="2 3">
    <name type="scientific">Rhodobacter lacus</name>
    <dbReference type="NCBI Taxonomy" id="1641972"/>
    <lineage>
        <taxon>Bacteria</taxon>
        <taxon>Pseudomonadati</taxon>
        <taxon>Pseudomonadota</taxon>
        <taxon>Alphaproteobacteria</taxon>
        <taxon>Rhodobacterales</taxon>
        <taxon>Rhodobacter group</taxon>
        <taxon>Rhodobacter</taxon>
    </lineage>
</organism>
<dbReference type="InterPro" id="IPR000014">
    <property type="entry name" value="PAS"/>
</dbReference>
<dbReference type="CDD" id="cd00130">
    <property type="entry name" value="PAS"/>
    <property type="match status" value="1"/>
</dbReference>
<reference evidence="3" key="1">
    <citation type="journal article" date="2019" name="Int. J. Syst. Evol. Microbiol.">
        <title>The Global Catalogue of Microorganisms (GCM) 10K type strain sequencing project: providing services to taxonomists for standard genome sequencing and annotation.</title>
        <authorList>
            <consortium name="The Broad Institute Genomics Platform"/>
            <consortium name="The Broad Institute Genome Sequencing Center for Infectious Disease"/>
            <person name="Wu L."/>
            <person name="Ma J."/>
        </authorList>
    </citation>
    <scope>NUCLEOTIDE SEQUENCE [LARGE SCALE GENOMIC DNA]</scope>
    <source>
        <strain evidence="3">CCUG 55131</strain>
    </source>
</reference>
<evidence type="ECO:0000313" key="2">
    <source>
        <dbReference type="EMBL" id="MFD2174204.1"/>
    </source>
</evidence>
<dbReference type="InterPro" id="IPR013655">
    <property type="entry name" value="PAS_fold_3"/>
</dbReference>
<gene>
    <name evidence="2" type="ORF">ACFSM0_08900</name>
</gene>
<dbReference type="RefSeq" id="WP_377389461.1">
    <property type="nucleotide sequence ID" value="NZ_JBHUIX010000009.1"/>
</dbReference>
<dbReference type="EMBL" id="JBHUIX010000009">
    <property type="protein sequence ID" value="MFD2174204.1"/>
    <property type="molecule type" value="Genomic_DNA"/>
</dbReference>
<feature type="domain" description="PAS fold-3" evidence="1">
    <location>
        <begin position="37"/>
        <end position="105"/>
    </location>
</feature>
<keyword evidence="3" id="KW-1185">Reference proteome</keyword>
<dbReference type="NCBIfam" id="TIGR00229">
    <property type="entry name" value="sensory_box"/>
    <property type="match status" value="1"/>
</dbReference>